<dbReference type="Proteomes" id="UP001408594">
    <property type="component" value="Unassembled WGS sequence"/>
</dbReference>
<evidence type="ECO:0000256" key="2">
    <source>
        <dbReference type="ARBA" id="ARBA00005722"/>
    </source>
</evidence>
<evidence type="ECO:0000256" key="1">
    <source>
        <dbReference type="ARBA" id="ARBA00004442"/>
    </source>
</evidence>
<evidence type="ECO:0000313" key="8">
    <source>
        <dbReference type="Proteomes" id="UP001408594"/>
    </source>
</evidence>
<keyword evidence="8" id="KW-1185">Reference proteome</keyword>
<dbReference type="Pfam" id="PF09912">
    <property type="entry name" value="DUF2141"/>
    <property type="match status" value="1"/>
</dbReference>
<protein>
    <recommendedName>
        <fullName evidence="9">MipA/OmpV family protein</fullName>
    </recommendedName>
</protein>
<dbReference type="InterPro" id="IPR018673">
    <property type="entry name" value="DUF2141"/>
</dbReference>
<dbReference type="PANTHER" id="PTHR38776:SF1">
    <property type="entry name" value="MLTA-INTERACTING PROTEIN-RELATED"/>
    <property type="match status" value="1"/>
</dbReference>
<reference evidence="7 8" key="1">
    <citation type="submission" date="2024-02" db="EMBL/GenBank/DDBJ databases">
        <title>Microbulbifer aestuariivivens NBRC 112533.</title>
        <authorList>
            <person name="Ichikawa N."/>
            <person name="Katano-Makiyama Y."/>
            <person name="Hidaka K."/>
        </authorList>
    </citation>
    <scope>NUCLEOTIDE SEQUENCE [LARGE SCALE GENOMIC DNA]</scope>
    <source>
        <strain evidence="7 8">NBRC 112533</strain>
    </source>
</reference>
<keyword evidence="4" id="KW-0472">Membrane</keyword>
<evidence type="ECO:0000313" key="7">
    <source>
        <dbReference type="EMBL" id="GAA5525545.1"/>
    </source>
</evidence>
<dbReference type="EMBL" id="BAABRT010000017">
    <property type="protein sequence ID" value="GAA5525545.1"/>
    <property type="molecule type" value="Genomic_DNA"/>
</dbReference>
<evidence type="ECO:0000256" key="4">
    <source>
        <dbReference type="ARBA" id="ARBA00023136"/>
    </source>
</evidence>
<keyword evidence="5" id="KW-0998">Cell outer membrane</keyword>
<feature type="chain" id="PRO_5046458611" description="MipA/OmpV family protein" evidence="6">
    <location>
        <begin position="22"/>
        <end position="369"/>
    </location>
</feature>
<keyword evidence="3 6" id="KW-0732">Signal</keyword>
<accession>A0ABP9WQR4</accession>
<dbReference type="RefSeq" id="WP_345551315.1">
    <property type="nucleotide sequence ID" value="NZ_BAABRT010000017.1"/>
</dbReference>
<feature type="signal peptide" evidence="6">
    <location>
        <begin position="1"/>
        <end position="21"/>
    </location>
</feature>
<comment type="similarity">
    <text evidence="2">Belongs to the MipA/OmpV family.</text>
</comment>
<dbReference type="PANTHER" id="PTHR38776">
    <property type="entry name" value="MLTA-INTERACTING PROTEIN-RELATED"/>
    <property type="match status" value="1"/>
</dbReference>
<dbReference type="Pfam" id="PF06629">
    <property type="entry name" value="MipA"/>
    <property type="match status" value="1"/>
</dbReference>
<name>A0ABP9WQR4_9GAMM</name>
<evidence type="ECO:0000256" key="6">
    <source>
        <dbReference type="SAM" id="SignalP"/>
    </source>
</evidence>
<dbReference type="InterPro" id="IPR010583">
    <property type="entry name" value="MipA"/>
</dbReference>
<sequence length="369" mass="39550">MKILGIALLLTLLFRLSPATAAEINVRVQNLPAEGTLILQVYDDPDAFGRFRNPATEVVYSIAPGQDYVITDAPAGEVAVLAYLDKNDNRALDKNFIGIPREPVGLSNRYRPKGPPSFQRASFMAVAGQANETDIEFYQVLGESGQWGLGLGAVGRSSPYVDSDSSVVQVIPAITYFGERLQWVGPNLRFGVAGSDKLRLAVTASYRVGAYEESDSPALAGLGDRDGTLMAGLGVVYDAPHGIKLGLSYENDVLDRNGGGSIVDAKVSRGFQLGNLRLSPSLGVNWTSSSLADYDFGVPVAAALPLRPAYSVGSSVSFEAGVGGLWELSENWRIALDFAYESLDDEITDSPIVDDDYVLKGFTALTYTF</sequence>
<evidence type="ECO:0000256" key="3">
    <source>
        <dbReference type="ARBA" id="ARBA00022729"/>
    </source>
</evidence>
<comment type="caution">
    <text evidence="7">The sequence shown here is derived from an EMBL/GenBank/DDBJ whole genome shotgun (WGS) entry which is preliminary data.</text>
</comment>
<organism evidence="7 8">
    <name type="scientific">Microbulbifer aestuariivivens</name>
    <dbReference type="NCBI Taxonomy" id="1908308"/>
    <lineage>
        <taxon>Bacteria</taxon>
        <taxon>Pseudomonadati</taxon>
        <taxon>Pseudomonadota</taxon>
        <taxon>Gammaproteobacteria</taxon>
        <taxon>Cellvibrionales</taxon>
        <taxon>Microbulbiferaceae</taxon>
        <taxon>Microbulbifer</taxon>
    </lineage>
</organism>
<comment type="subcellular location">
    <subcellularLocation>
        <location evidence="1">Cell outer membrane</location>
    </subcellularLocation>
</comment>
<evidence type="ECO:0008006" key="9">
    <source>
        <dbReference type="Google" id="ProtNLM"/>
    </source>
</evidence>
<evidence type="ECO:0000256" key="5">
    <source>
        <dbReference type="ARBA" id="ARBA00023237"/>
    </source>
</evidence>
<proteinExistence type="inferred from homology"/>
<gene>
    <name evidence="7" type="ORF">Maes01_02115</name>
</gene>